<name>A0A327Z828_9ACTN</name>
<dbReference type="Proteomes" id="UP000249341">
    <property type="component" value="Unassembled WGS sequence"/>
</dbReference>
<reference evidence="1 2" key="1">
    <citation type="submission" date="2018-06" db="EMBL/GenBank/DDBJ databases">
        <title>Genomic Encyclopedia of Type Strains, Phase III (KMG-III): the genomes of soil and plant-associated and newly described type strains.</title>
        <authorList>
            <person name="Whitman W."/>
        </authorList>
    </citation>
    <scope>NUCLEOTIDE SEQUENCE [LARGE SCALE GENOMIC DNA]</scope>
    <source>
        <strain evidence="1 2">CGMCC 4.7090</strain>
    </source>
</reference>
<keyword evidence="2" id="KW-1185">Reference proteome</keyword>
<evidence type="ECO:0000313" key="1">
    <source>
        <dbReference type="EMBL" id="RAK34548.1"/>
    </source>
</evidence>
<protein>
    <recommendedName>
        <fullName evidence="3">DUF4034 domain-containing protein</fullName>
    </recommendedName>
</protein>
<evidence type="ECO:0008006" key="3">
    <source>
        <dbReference type="Google" id="ProtNLM"/>
    </source>
</evidence>
<accession>A0A327Z828</accession>
<proteinExistence type="predicted"/>
<dbReference type="EMBL" id="QLMJ01000011">
    <property type="protein sequence ID" value="RAK34548.1"/>
    <property type="molecule type" value="Genomic_DNA"/>
</dbReference>
<evidence type="ECO:0000313" key="2">
    <source>
        <dbReference type="Proteomes" id="UP000249341"/>
    </source>
</evidence>
<dbReference type="AlphaFoldDB" id="A0A327Z828"/>
<gene>
    <name evidence="1" type="ORF">B0I29_111149</name>
</gene>
<sequence>MMFLRYLIHAMFHGPVPDPPEFTDDLPLTDETEREARNRAVRGDWHAAEKLLADAGTDWEKRGRRVQLLADAAAKDGSWLQTWLETAPDDPGAVLVQSETLQIRAARARGSASASETTPEQFHAFHRQSGLAGAAADRAIALALPGDPVPYARKIRTMFGNQAARSSLDEIYAEGRRRDPHNFALHLTAVMLLCEKWYGSHERMFATARDAATAAPPGSKTVLLPLFAHYEYALREFNWDATTTKGFKTARAYFRGPEVRQEMDAWVQKWGGGDRDRECLHWVALHHVLAGRRAEAKALFDEIGPVVDASVAWYYVYGGGAELGYLHGWLWANRLGR</sequence>
<organism evidence="1 2">
    <name type="scientific">Actinoplanes lutulentus</name>
    <dbReference type="NCBI Taxonomy" id="1287878"/>
    <lineage>
        <taxon>Bacteria</taxon>
        <taxon>Bacillati</taxon>
        <taxon>Actinomycetota</taxon>
        <taxon>Actinomycetes</taxon>
        <taxon>Micromonosporales</taxon>
        <taxon>Micromonosporaceae</taxon>
        <taxon>Actinoplanes</taxon>
    </lineage>
</organism>
<comment type="caution">
    <text evidence="1">The sequence shown here is derived from an EMBL/GenBank/DDBJ whole genome shotgun (WGS) entry which is preliminary data.</text>
</comment>